<dbReference type="NCBIfam" id="TIGR04056">
    <property type="entry name" value="OMP_RagA_SusC"/>
    <property type="match status" value="1"/>
</dbReference>
<gene>
    <name evidence="10" type="ORF">EIB75_13150</name>
</gene>
<evidence type="ECO:0000256" key="3">
    <source>
        <dbReference type="ARBA" id="ARBA00022452"/>
    </source>
</evidence>
<feature type="domain" description="TonB-dependent receptor plug" evidence="9">
    <location>
        <begin position="121"/>
        <end position="254"/>
    </location>
</feature>
<evidence type="ECO:0000256" key="4">
    <source>
        <dbReference type="ARBA" id="ARBA00022692"/>
    </source>
</evidence>
<dbReference type="GO" id="GO:0009279">
    <property type="term" value="C:cell outer membrane"/>
    <property type="evidence" value="ECO:0007669"/>
    <property type="project" value="UniProtKB-SubCell"/>
</dbReference>
<dbReference type="SUPFAM" id="SSF49464">
    <property type="entry name" value="Carboxypeptidase regulatory domain-like"/>
    <property type="match status" value="1"/>
</dbReference>
<dbReference type="InterPro" id="IPR039426">
    <property type="entry name" value="TonB-dep_rcpt-like"/>
</dbReference>
<evidence type="ECO:0000313" key="11">
    <source>
        <dbReference type="Proteomes" id="UP000272316"/>
    </source>
</evidence>
<dbReference type="SUPFAM" id="SSF56935">
    <property type="entry name" value="Porins"/>
    <property type="match status" value="1"/>
</dbReference>
<dbReference type="InterPro" id="IPR008969">
    <property type="entry name" value="CarboxyPept-like_regulatory"/>
</dbReference>
<comment type="similarity">
    <text evidence="7">Belongs to the TonB-dependent receptor family.</text>
</comment>
<dbReference type="Proteomes" id="UP000272316">
    <property type="component" value="Chromosome"/>
</dbReference>
<dbReference type="InterPro" id="IPR023997">
    <property type="entry name" value="TonB-dep_OMP_SusC/RagA_CS"/>
</dbReference>
<dbReference type="AlphaFoldDB" id="A0A3G8ZQ56"/>
<feature type="signal peptide" evidence="8">
    <location>
        <begin position="1"/>
        <end position="27"/>
    </location>
</feature>
<evidence type="ECO:0000256" key="1">
    <source>
        <dbReference type="ARBA" id="ARBA00004571"/>
    </source>
</evidence>
<name>A0A3G8ZQ56_9FLAO</name>
<reference evidence="11" key="1">
    <citation type="submission" date="2018-11" db="EMBL/GenBank/DDBJ databases">
        <title>Proposal to divide the Flavobacteriaceae and reorganize its genera based on Amino Acid Identity values calculated from whole genome sequences.</title>
        <authorList>
            <person name="Nicholson A.C."/>
            <person name="Gulvik C.A."/>
            <person name="Whitney A.M."/>
            <person name="Sheth M."/>
            <person name="Batra D."/>
            <person name="Pryor J."/>
            <person name="Bernardet J.-F."/>
            <person name="Hugo C."/>
            <person name="Kampfer P."/>
            <person name="Newman J.D."/>
            <person name="McQuiston J.R."/>
        </authorList>
    </citation>
    <scope>NUCLEOTIDE SEQUENCE [LARGE SCALE GENOMIC DNA]</scope>
    <source>
        <strain evidence="11">H6466</strain>
    </source>
</reference>
<keyword evidence="5 7" id="KW-0472">Membrane</keyword>
<keyword evidence="8" id="KW-0732">Signal</keyword>
<dbReference type="Pfam" id="PF07715">
    <property type="entry name" value="Plug"/>
    <property type="match status" value="1"/>
</dbReference>
<proteinExistence type="inferred from homology"/>
<dbReference type="InterPro" id="IPR023996">
    <property type="entry name" value="TonB-dep_OMP_SusC/RagA"/>
</dbReference>
<sequence>MKKNFCRLGCIPMTATLTLLVSGMAIGQMRTISGTVTQNQQPLGNVTVFQEGTNEVTVSNSSGKYHIQVSGQNPVLIFKHPDYSDRRIEIGKQSTIDISLDNRERQIEEVVLNAGYYKVKEKESTGSIAKVTARDIENQPVTNVLSAVQGRMAGVSITQNSGTPGGGFDVQIRGRNSLRTYSTSSFNANTPLYVIDGIPMSSGNEFRSGLASAILPYSDTNPLNAINPEDIQSIEVLKDADATAIYGSRGANGVVLITTKQGVKGKTQLSFNSSYGLGRIARLPKMMSTEDNLKMRKAAYANDGIQNIPVSAYDLTKWDQNRYTNWQDYFIGNISEQSSNRINVSGGNENTKFSLSGTHDEQTTVFPGDYRYKRNNAGLSLQHQSTDRKFSANFSSYYTTQNNVLPPSDFYRIYTGIAPNAPDLYKADGSINWENNTFTNPMAAASQTYKTDSKQLISNLSLDYKLTSELTVKINSGYTDSKVNEKRLYPKTFYNPSTNIGSERSAIRKGDTGSTSWIIEPQLNYNKQINKHNFNLLVGTTFQEQKASNQVLYASNFPSDELIENIGSAQSITVSSTGSFIYHYQSIYGRFNYQYDKKYILNVTARRDGSSRFGPENRYSNFGAIGAAWIMSNEKFFEPLTSLSFAKLRGSYGTAGSDLIGDYQYLDTYQTGLFPYDGIQSINPVRLFNPNFGWEQTKKLEGALELAFLKNRINFTGAYYRNRSSSQLVGVPLPGTTGFQSIQANLGATVQNSGWEFTLESANIKKDNFSWNTSLLFSAPKNKLVEFPNIEGSTYASTLAIGHSTIIRKLFHYTGLDPVTGVYQFEDVNKDGKLDINDRTIIKDIGMRWEASIVNSIQYKSWKLQFLVQLVNQTQNNSYSYAASLGLMGNLPIQFLDYWTPENPNATFQKPTTYANATLSNAALNFSNSDATVSNALYVRLRNISLQYDIPKEVFKQINMSVFFQGQNVWTWTKFKDLDPEFVLAGYTPPLQVFSLGFNVKF</sequence>
<keyword evidence="6 7" id="KW-0998">Cell outer membrane</keyword>
<dbReference type="InterPro" id="IPR037066">
    <property type="entry name" value="Plug_dom_sf"/>
</dbReference>
<evidence type="ECO:0000256" key="2">
    <source>
        <dbReference type="ARBA" id="ARBA00022448"/>
    </source>
</evidence>
<dbReference type="PROSITE" id="PS52016">
    <property type="entry name" value="TONB_DEPENDENT_REC_3"/>
    <property type="match status" value="1"/>
</dbReference>
<evidence type="ECO:0000256" key="8">
    <source>
        <dbReference type="SAM" id="SignalP"/>
    </source>
</evidence>
<dbReference type="InterPro" id="IPR012910">
    <property type="entry name" value="Plug_dom"/>
</dbReference>
<evidence type="ECO:0000259" key="9">
    <source>
        <dbReference type="Pfam" id="PF07715"/>
    </source>
</evidence>
<dbReference type="InterPro" id="IPR036942">
    <property type="entry name" value="Beta-barrel_TonB_sf"/>
</dbReference>
<protein>
    <submittedName>
        <fullName evidence="10">SusC/RagA family TonB-linked outer membrane protein</fullName>
    </submittedName>
</protein>
<dbReference type="Gene3D" id="2.170.130.10">
    <property type="entry name" value="TonB-dependent receptor, plug domain"/>
    <property type="match status" value="1"/>
</dbReference>
<organism evidence="10 11">
    <name type="scientific">Epilithonimonas vandammei</name>
    <dbReference type="NCBI Taxonomy" id="2487072"/>
    <lineage>
        <taxon>Bacteria</taxon>
        <taxon>Pseudomonadati</taxon>
        <taxon>Bacteroidota</taxon>
        <taxon>Flavobacteriia</taxon>
        <taxon>Flavobacteriales</taxon>
        <taxon>Weeksellaceae</taxon>
        <taxon>Chryseobacterium group</taxon>
        <taxon>Epilithonimonas</taxon>
    </lineage>
</organism>
<dbReference type="NCBIfam" id="TIGR04057">
    <property type="entry name" value="SusC_RagA_signa"/>
    <property type="match status" value="1"/>
</dbReference>
<keyword evidence="4 7" id="KW-0812">Transmembrane</keyword>
<keyword evidence="2 7" id="KW-0813">Transport</keyword>
<dbReference type="Gene3D" id="2.40.170.20">
    <property type="entry name" value="TonB-dependent receptor, beta-barrel domain"/>
    <property type="match status" value="1"/>
</dbReference>
<dbReference type="EMBL" id="CP034160">
    <property type="protein sequence ID" value="AZI56146.1"/>
    <property type="molecule type" value="Genomic_DNA"/>
</dbReference>
<dbReference type="KEGG" id="eva:EIB75_13150"/>
<dbReference type="Pfam" id="PF13715">
    <property type="entry name" value="CarbopepD_reg_2"/>
    <property type="match status" value="1"/>
</dbReference>
<dbReference type="Gene3D" id="2.60.40.1120">
    <property type="entry name" value="Carboxypeptidase-like, regulatory domain"/>
    <property type="match status" value="1"/>
</dbReference>
<dbReference type="RefSeq" id="WP_124986928.1">
    <property type="nucleotide sequence ID" value="NZ_CP034160.1"/>
</dbReference>
<keyword evidence="3 7" id="KW-1134">Transmembrane beta strand</keyword>
<evidence type="ECO:0000256" key="5">
    <source>
        <dbReference type="ARBA" id="ARBA00023136"/>
    </source>
</evidence>
<evidence type="ECO:0000256" key="7">
    <source>
        <dbReference type="PROSITE-ProRule" id="PRU01360"/>
    </source>
</evidence>
<evidence type="ECO:0000313" key="10">
    <source>
        <dbReference type="EMBL" id="AZI56146.1"/>
    </source>
</evidence>
<accession>A0A3G8ZQ56</accession>
<feature type="chain" id="PRO_5017979970" evidence="8">
    <location>
        <begin position="28"/>
        <end position="1002"/>
    </location>
</feature>
<evidence type="ECO:0000256" key="6">
    <source>
        <dbReference type="ARBA" id="ARBA00023237"/>
    </source>
</evidence>
<comment type="subcellular location">
    <subcellularLocation>
        <location evidence="1 7">Cell outer membrane</location>
        <topology evidence="1 7">Multi-pass membrane protein</topology>
    </subcellularLocation>
</comment>